<dbReference type="InterPro" id="IPR052179">
    <property type="entry name" value="DD-CPase-like"/>
</dbReference>
<evidence type="ECO:0000313" key="3">
    <source>
        <dbReference type="Proteomes" id="UP000243494"/>
    </source>
</evidence>
<sequence>MNGGRKMRVLVIALSVAVVLVSSFNIVNSFNKEEKQNTNILNYHEDNTKNGEKTHDVGEYIEGKKPLYVDGIVVVNKDYCLPKDYKSDKEKEALAAIDKMTKDAKHEDVNLNIRSGYRSYKTQENLFNLYANRDGKEDASTYSAKPGQSEHQTGLAYDFTDASLKSVGNWFDDTKEAKWLYENAYKYGFILRYPPGKTNITGYIYESWHYRYVGTEHSNNFIMNCLTLEEYLGIN</sequence>
<evidence type="ECO:0000259" key="1">
    <source>
        <dbReference type="Pfam" id="PF02557"/>
    </source>
</evidence>
<keyword evidence="3" id="KW-1185">Reference proteome</keyword>
<dbReference type="EMBL" id="NOJZ02000022">
    <property type="protein sequence ID" value="RDY22939.1"/>
    <property type="molecule type" value="Genomic_DNA"/>
</dbReference>
<dbReference type="GO" id="GO:0004180">
    <property type="term" value="F:carboxypeptidase activity"/>
    <property type="evidence" value="ECO:0007669"/>
    <property type="project" value="UniProtKB-KW"/>
</dbReference>
<keyword evidence="2" id="KW-0645">Protease</keyword>
<dbReference type="InterPro" id="IPR003709">
    <property type="entry name" value="VanY-like_core_dom"/>
</dbReference>
<gene>
    <name evidence="2" type="ORF">CHF27_010565</name>
</gene>
<dbReference type="Proteomes" id="UP000243494">
    <property type="component" value="Unassembled WGS sequence"/>
</dbReference>
<dbReference type="SUPFAM" id="SSF55166">
    <property type="entry name" value="Hedgehog/DD-peptidase"/>
    <property type="match status" value="1"/>
</dbReference>
<evidence type="ECO:0000313" key="2">
    <source>
        <dbReference type="EMBL" id="RDY22939.1"/>
    </source>
</evidence>
<feature type="domain" description="D-alanyl-D-alanine carboxypeptidase-like core" evidence="1">
    <location>
        <begin position="90"/>
        <end position="214"/>
    </location>
</feature>
<organism evidence="2 3">
    <name type="scientific">Romboutsia maritimum</name>
    <dbReference type="NCBI Taxonomy" id="2020948"/>
    <lineage>
        <taxon>Bacteria</taxon>
        <taxon>Bacillati</taxon>
        <taxon>Bacillota</taxon>
        <taxon>Clostridia</taxon>
        <taxon>Peptostreptococcales</taxon>
        <taxon>Peptostreptococcaceae</taxon>
        <taxon>Romboutsia</taxon>
    </lineage>
</organism>
<dbReference type="PANTHER" id="PTHR34385:SF1">
    <property type="entry name" value="PEPTIDOGLYCAN L-ALANYL-D-GLUTAMATE ENDOPEPTIDASE CWLK"/>
    <property type="match status" value="1"/>
</dbReference>
<dbReference type="GO" id="GO:0006508">
    <property type="term" value="P:proteolysis"/>
    <property type="evidence" value="ECO:0007669"/>
    <property type="project" value="InterPro"/>
</dbReference>
<accession>A0A371IR32</accession>
<keyword evidence="2" id="KW-0378">Hydrolase</keyword>
<dbReference type="PANTHER" id="PTHR34385">
    <property type="entry name" value="D-ALANYL-D-ALANINE CARBOXYPEPTIDASE"/>
    <property type="match status" value="1"/>
</dbReference>
<dbReference type="Pfam" id="PF02557">
    <property type="entry name" value="VanY"/>
    <property type="match status" value="1"/>
</dbReference>
<dbReference type="InterPro" id="IPR058193">
    <property type="entry name" value="VanY/YodJ_core_dom"/>
</dbReference>
<reference evidence="2 3" key="1">
    <citation type="journal article" date="2017" name="Genome Announc.">
        <title>Draft Genome Sequence of Romboutsia maritimum sp. nov. Strain CCRI-22766(T), Isolated from Coastal Estuarine Mud.</title>
        <authorList>
            <person name="Maheux A.F."/>
            <person name="Boudreau D.K."/>
            <person name="Berube E."/>
            <person name="Boissinot M."/>
            <person name="Raymond F."/>
            <person name="Brodeur S."/>
            <person name="Corbeil J."/>
            <person name="Brightwell G."/>
            <person name="Broda D."/>
            <person name="Omar R.F."/>
            <person name="Bergeron M.G."/>
        </authorList>
    </citation>
    <scope>NUCLEOTIDE SEQUENCE [LARGE SCALE GENOMIC DNA]</scope>
    <source>
        <strain evidence="2 3">CCRI-22766</strain>
    </source>
</reference>
<keyword evidence="2" id="KW-0121">Carboxypeptidase</keyword>
<dbReference type="InterPro" id="IPR009045">
    <property type="entry name" value="Zn_M74/Hedgehog-like"/>
</dbReference>
<dbReference type="CDD" id="cd14852">
    <property type="entry name" value="LD-carboxypeptidase"/>
    <property type="match status" value="1"/>
</dbReference>
<dbReference type="Gene3D" id="3.30.1380.10">
    <property type="match status" value="1"/>
</dbReference>
<dbReference type="AlphaFoldDB" id="A0A371IR32"/>
<comment type="caution">
    <text evidence="2">The sequence shown here is derived from an EMBL/GenBank/DDBJ whole genome shotgun (WGS) entry which is preliminary data.</text>
</comment>
<name>A0A371IR32_9FIRM</name>
<proteinExistence type="predicted"/>
<protein>
    <submittedName>
        <fullName evidence="2">D-alanyl-D-alanine carboxypeptidase family protein</fullName>
    </submittedName>
</protein>